<dbReference type="EMBL" id="REGN01001889">
    <property type="protein sequence ID" value="RNA31851.1"/>
    <property type="molecule type" value="Genomic_DNA"/>
</dbReference>
<dbReference type="Proteomes" id="UP000276133">
    <property type="component" value="Unassembled WGS sequence"/>
</dbReference>
<evidence type="ECO:0000313" key="1">
    <source>
        <dbReference type="EMBL" id="RNA31851.1"/>
    </source>
</evidence>
<sequence>MIPLTAKTNFYLFQLDDIYLLWYNQNDTKIYRFHILWNPLSKHLNKLDKNNILLFDLLKI</sequence>
<dbReference type="AlphaFoldDB" id="A0A3M7S7V1"/>
<keyword evidence="2" id="KW-1185">Reference proteome</keyword>
<evidence type="ECO:0000313" key="2">
    <source>
        <dbReference type="Proteomes" id="UP000276133"/>
    </source>
</evidence>
<reference evidence="1 2" key="1">
    <citation type="journal article" date="2018" name="Sci. Rep.">
        <title>Genomic signatures of local adaptation to the degree of environmental predictability in rotifers.</title>
        <authorList>
            <person name="Franch-Gras L."/>
            <person name="Hahn C."/>
            <person name="Garcia-Roger E.M."/>
            <person name="Carmona M.J."/>
            <person name="Serra M."/>
            <person name="Gomez A."/>
        </authorList>
    </citation>
    <scope>NUCLEOTIDE SEQUENCE [LARGE SCALE GENOMIC DNA]</scope>
    <source>
        <strain evidence="1">HYR1</strain>
    </source>
</reference>
<name>A0A3M7S7V1_BRAPC</name>
<proteinExistence type="predicted"/>
<organism evidence="1 2">
    <name type="scientific">Brachionus plicatilis</name>
    <name type="common">Marine rotifer</name>
    <name type="synonym">Brachionus muelleri</name>
    <dbReference type="NCBI Taxonomy" id="10195"/>
    <lineage>
        <taxon>Eukaryota</taxon>
        <taxon>Metazoa</taxon>
        <taxon>Spiralia</taxon>
        <taxon>Gnathifera</taxon>
        <taxon>Rotifera</taxon>
        <taxon>Eurotatoria</taxon>
        <taxon>Monogononta</taxon>
        <taxon>Pseudotrocha</taxon>
        <taxon>Ploima</taxon>
        <taxon>Brachionidae</taxon>
        <taxon>Brachionus</taxon>
    </lineage>
</organism>
<comment type="caution">
    <text evidence="1">The sequence shown here is derived from an EMBL/GenBank/DDBJ whole genome shotgun (WGS) entry which is preliminary data.</text>
</comment>
<gene>
    <name evidence="1" type="ORF">BpHYR1_045371</name>
</gene>
<accession>A0A3M7S7V1</accession>
<protein>
    <submittedName>
        <fullName evidence="1">Uncharacterized protein</fullName>
    </submittedName>
</protein>